<evidence type="ECO:0000313" key="1">
    <source>
        <dbReference type="EMBL" id="AQK97096.1"/>
    </source>
</evidence>
<organism evidence="1">
    <name type="scientific">Zea mays</name>
    <name type="common">Maize</name>
    <dbReference type="NCBI Taxonomy" id="4577"/>
    <lineage>
        <taxon>Eukaryota</taxon>
        <taxon>Viridiplantae</taxon>
        <taxon>Streptophyta</taxon>
        <taxon>Embryophyta</taxon>
        <taxon>Tracheophyta</taxon>
        <taxon>Spermatophyta</taxon>
        <taxon>Magnoliopsida</taxon>
        <taxon>Liliopsida</taxon>
        <taxon>Poales</taxon>
        <taxon>Poaceae</taxon>
        <taxon>PACMAD clade</taxon>
        <taxon>Panicoideae</taxon>
        <taxon>Andropogonodae</taxon>
        <taxon>Andropogoneae</taxon>
        <taxon>Tripsacinae</taxon>
        <taxon>Zea</taxon>
    </lineage>
</organism>
<gene>
    <name evidence="1" type="ORF">ZEAMMB73_Zm00001d011512</name>
</gene>
<sequence>MNRIYLVHIETNNNNNQDKRSEQSLYRYIRTCFSNYIELITFIAESTTDKYITCLSCISHIEEQYKMYWILSGNSNTLTLASAP</sequence>
<name>A0A1D6G0W3_MAIZE</name>
<accession>A0A1D6G0W3</accession>
<dbReference type="EMBL" id="CM000784">
    <property type="protein sequence ID" value="AQK97096.1"/>
    <property type="molecule type" value="Genomic_DNA"/>
</dbReference>
<dbReference type="AlphaFoldDB" id="A0A1D6G0W3"/>
<proteinExistence type="predicted"/>
<protein>
    <submittedName>
        <fullName evidence="1">AMSH-like ubiquitin thioesterase 2</fullName>
    </submittedName>
</protein>
<reference evidence="1" key="1">
    <citation type="submission" date="2015-12" db="EMBL/GenBank/DDBJ databases">
        <title>Update maize B73 reference genome by single molecule sequencing technologies.</title>
        <authorList>
            <consortium name="Maize Genome Sequencing Project"/>
            <person name="Ware D."/>
        </authorList>
    </citation>
    <scope>NUCLEOTIDE SEQUENCE</scope>
    <source>
        <tissue evidence="1">Seedling</tissue>
    </source>
</reference>